<dbReference type="PROSITE" id="PS50889">
    <property type="entry name" value="S4"/>
    <property type="match status" value="1"/>
</dbReference>
<dbReference type="InterPro" id="IPR024088">
    <property type="entry name" value="Tyr-tRNA-ligase_bac-type"/>
</dbReference>
<dbReference type="PROSITE" id="PS00178">
    <property type="entry name" value="AA_TRNA_LIGASE_I"/>
    <property type="match status" value="1"/>
</dbReference>
<evidence type="ECO:0000313" key="13">
    <source>
        <dbReference type="EMBL" id="TFL01833.1"/>
    </source>
</evidence>
<evidence type="ECO:0000256" key="3">
    <source>
        <dbReference type="ARBA" id="ARBA00022741"/>
    </source>
</evidence>
<evidence type="ECO:0000259" key="12">
    <source>
        <dbReference type="Pfam" id="PF22421"/>
    </source>
</evidence>
<keyword evidence="7 11" id="KW-0030">Aminoacyl-tRNA synthetase</keyword>
<dbReference type="GO" id="GO:0005829">
    <property type="term" value="C:cytosol"/>
    <property type="evidence" value="ECO:0007669"/>
    <property type="project" value="TreeGrafter"/>
</dbReference>
<protein>
    <recommendedName>
        <fullName evidence="1 11">Tyrosine--tRNA ligase</fullName>
        <ecNumber evidence="1 11">6.1.1.1</ecNumber>
    </recommendedName>
    <alternativeName>
        <fullName evidence="8 11">Tyrosyl-tRNA synthetase</fullName>
    </alternativeName>
</protein>
<dbReference type="InterPro" id="IPR054608">
    <property type="entry name" value="SYY-like_C"/>
</dbReference>
<dbReference type="GO" id="GO:0006437">
    <property type="term" value="P:tyrosyl-tRNA aminoacylation"/>
    <property type="evidence" value="ECO:0007669"/>
    <property type="project" value="InterPro"/>
</dbReference>
<gene>
    <name evidence="13" type="ORF">BDV98DRAFT_548576</name>
</gene>
<dbReference type="EMBL" id="ML178824">
    <property type="protein sequence ID" value="TFL01833.1"/>
    <property type="molecule type" value="Genomic_DNA"/>
</dbReference>
<dbReference type="GO" id="GO:0004831">
    <property type="term" value="F:tyrosine-tRNA ligase activity"/>
    <property type="evidence" value="ECO:0007669"/>
    <property type="project" value="UniProtKB-EC"/>
</dbReference>
<reference evidence="13 14" key="1">
    <citation type="journal article" date="2019" name="Nat. Ecol. Evol.">
        <title>Megaphylogeny resolves global patterns of mushroom evolution.</title>
        <authorList>
            <person name="Varga T."/>
            <person name="Krizsan K."/>
            <person name="Foldi C."/>
            <person name="Dima B."/>
            <person name="Sanchez-Garcia M."/>
            <person name="Sanchez-Ramirez S."/>
            <person name="Szollosi G.J."/>
            <person name="Szarkandi J.G."/>
            <person name="Papp V."/>
            <person name="Albert L."/>
            <person name="Andreopoulos W."/>
            <person name="Angelini C."/>
            <person name="Antonin V."/>
            <person name="Barry K.W."/>
            <person name="Bougher N.L."/>
            <person name="Buchanan P."/>
            <person name="Buyck B."/>
            <person name="Bense V."/>
            <person name="Catcheside P."/>
            <person name="Chovatia M."/>
            <person name="Cooper J."/>
            <person name="Damon W."/>
            <person name="Desjardin D."/>
            <person name="Finy P."/>
            <person name="Geml J."/>
            <person name="Haridas S."/>
            <person name="Hughes K."/>
            <person name="Justo A."/>
            <person name="Karasinski D."/>
            <person name="Kautmanova I."/>
            <person name="Kiss B."/>
            <person name="Kocsube S."/>
            <person name="Kotiranta H."/>
            <person name="LaButti K.M."/>
            <person name="Lechner B.E."/>
            <person name="Liimatainen K."/>
            <person name="Lipzen A."/>
            <person name="Lukacs Z."/>
            <person name="Mihaltcheva S."/>
            <person name="Morgado L.N."/>
            <person name="Niskanen T."/>
            <person name="Noordeloos M.E."/>
            <person name="Ohm R.A."/>
            <person name="Ortiz-Santana B."/>
            <person name="Ovrebo C."/>
            <person name="Racz N."/>
            <person name="Riley R."/>
            <person name="Savchenko A."/>
            <person name="Shiryaev A."/>
            <person name="Soop K."/>
            <person name="Spirin V."/>
            <person name="Szebenyi C."/>
            <person name="Tomsovsky M."/>
            <person name="Tulloss R.E."/>
            <person name="Uehling J."/>
            <person name="Grigoriev I.V."/>
            <person name="Vagvolgyi C."/>
            <person name="Papp T."/>
            <person name="Martin F.M."/>
            <person name="Miettinen O."/>
            <person name="Hibbett D.S."/>
            <person name="Nagy L.G."/>
        </authorList>
    </citation>
    <scope>NUCLEOTIDE SEQUENCE [LARGE SCALE GENOMIC DNA]</scope>
    <source>
        <strain evidence="13 14">CBS 309.79</strain>
    </source>
</reference>
<dbReference type="InterPro" id="IPR036986">
    <property type="entry name" value="S4_RNA-bd_sf"/>
</dbReference>
<dbReference type="InterPro" id="IPR002305">
    <property type="entry name" value="aa-tRNA-synth_Ic"/>
</dbReference>
<organism evidence="13 14">
    <name type="scientific">Pterulicium gracile</name>
    <dbReference type="NCBI Taxonomy" id="1884261"/>
    <lineage>
        <taxon>Eukaryota</taxon>
        <taxon>Fungi</taxon>
        <taxon>Dikarya</taxon>
        <taxon>Basidiomycota</taxon>
        <taxon>Agaricomycotina</taxon>
        <taxon>Agaricomycetes</taxon>
        <taxon>Agaricomycetidae</taxon>
        <taxon>Agaricales</taxon>
        <taxon>Pleurotineae</taxon>
        <taxon>Pterulaceae</taxon>
        <taxon>Pterulicium</taxon>
    </lineage>
</organism>
<evidence type="ECO:0000256" key="4">
    <source>
        <dbReference type="ARBA" id="ARBA00022840"/>
    </source>
</evidence>
<dbReference type="PRINTS" id="PR01040">
    <property type="entry name" value="TRNASYNTHTYR"/>
</dbReference>
<dbReference type="Gene3D" id="3.40.50.620">
    <property type="entry name" value="HUPs"/>
    <property type="match status" value="1"/>
</dbReference>
<dbReference type="PANTHER" id="PTHR11766:SF0">
    <property type="entry name" value="TYROSINE--TRNA LIGASE, MITOCHONDRIAL"/>
    <property type="match status" value="1"/>
</dbReference>
<dbReference type="InterPro" id="IPR002307">
    <property type="entry name" value="Tyr-tRNA-ligase"/>
</dbReference>
<keyword evidence="6 11" id="KW-0648">Protein biosynthesis</keyword>
<evidence type="ECO:0000256" key="7">
    <source>
        <dbReference type="ARBA" id="ARBA00023146"/>
    </source>
</evidence>
<dbReference type="AlphaFoldDB" id="A0A5C3QII1"/>
<evidence type="ECO:0000256" key="1">
    <source>
        <dbReference type="ARBA" id="ARBA00013160"/>
    </source>
</evidence>
<evidence type="ECO:0000256" key="8">
    <source>
        <dbReference type="ARBA" id="ARBA00033323"/>
    </source>
</evidence>
<dbReference type="FunFam" id="1.10.240.10:FF:000001">
    <property type="entry name" value="Tyrosine--tRNA ligase"/>
    <property type="match status" value="1"/>
</dbReference>
<dbReference type="Gene3D" id="3.10.290.10">
    <property type="entry name" value="RNA-binding S4 domain"/>
    <property type="match status" value="1"/>
</dbReference>
<dbReference type="SUPFAM" id="SSF52374">
    <property type="entry name" value="Nucleotidylyl transferase"/>
    <property type="match status" value="1"/>
</dbReference>
<dbReference type="PANTHER" id="PTHR11766">
    <property type="entry name" value="TYROSYL-TRNA SYNTHETASE"/>
    <property type="match status" value="1"/>
</dbReference>
<keyword evidence="5 10" id="KW-0694">RNA-binding</keyword>
<evidence type="ECO:0000256" key="11">
    <source>
        <dbReference type="RuleBase" id="RU361234"/>
    </source>
</evidence>
<dbReference type="HAMAP" id="MF_02006">
    <property type="entry name" value="Tyr_tRNA_synth_type1"/>
    <property type="match status" value="1"/>
</dbReference>
<dbReference type="GO" id="GO:0003723">
    <property type="term" value="F:RNA binding"/>
    <property type="evidence" value="ECO:0007669"/>
    <property type="project" value="UniProtKB-KW"/>
</dbReference>
<dbReference type="Pfam" id="PF00579">
    <property type="entry name" value="tRNA-synt_1b"/>
    <property type="match status" value="1"/>
</dbReference>
<dbReference type="SUPFAM" id="SSF55174">
    <property type="entry name" value="Alpha-L RNA-binding motif"/>
    <property type="match status" value="1"/>
</dbReference>
<keyword evidence="14" id="KW-1185">Reference proteome</keyword>
<keyword evidence="3 11" id="KW-0547">Nucleotide-binding</keyword>
<dbReference type="InterPro" id="IPR014729">
    <property type="entry name" value="Rossmann-like_a/b/a_fold"/>
</dbReference>
<evidence type="ECO:0000256" key="10">
    <source>
        <dbReference type="PROSITE-ProRule" id="PRU00182"/>
    </source>
</evidence>
<dbReference type="EC" id="6.1.1.1" evidence="1 11"/>
<dbReference type="GO" id="GO:0005739">
    <property type="term" value="C:mitochondrion"/>
    <property type="evidence" value="ECO:0007669"/>
    <property type="project" value="TreeGrafter"/>
</dbReference>
<evidence type="ECO:0000256" key="2">
    <source>
        <dbReference type="ARBA" id="ARBA00022598"/>
    </source>
</evidence>
<keyword evidence="4 11" id="KW-0067">ATP-binding</keyword>
<keyword evidence="2 11" id="KW-0436">Ligase</keyword>
<evidence type="ECO:0000256" key="9">
    <source>
        <dbReference type="ARBA" id="ARBA00048248"/>
    </source>
</evidence>
<dbReference type="OrthoDB" id="337870at2759"/>
<dbReference type="GO" id="GO:0005524">
    <property type="term" value="F:ATP binding"/>
    <property type="evidence" value="ECO:0007669"/>
    <property type="project" value="UniProtKB-KW"/>
</dbReference>
<evidence type="ECO:0000313" key="14">
    <source>
        <dbReference type="Proteomes" id="UP000305067"/>
    </source>
</evidence>
<comment type="catalytic activity">
    <reaction evidence="9 11">
        <text>tRNA(Tyr) + L-tyrosine + ATP = L-tyrosyl-tRNA(Tyr) + AMP + diphosphate + H(+)</text>
        <dbReference type="Rhea" id="RHEA:10220"/>
        <dbReference type="Rhea" id="RHEA-COMP:9706"/>
        <dbReference type="Rhea" id="RHEA-COMP:9707"/>
        <dbReference type="ChEBI" id="CHEBI:15378"/>
        <dbReference type="ChEBI" id="CHEBI:30616"/>
        <dbReference type="ChEBI" id="CHEBI:33019"/>
        <dbReference type="ChEBI" id="CHEBI:58315"/>
        <dbReference type="ChEBI" id="CHEBI:78442"/>
        <dbReference type="ChEBI" id="CHEBI:78536"/>
        <dbReference type="ChEBI" id="CHEBI:456215"/>
        <dbReference type="EC" id="6.1.1.1"/>
    </reaction>
</comment>
<dbReference type="InterPro" id="IPR024107">
    <property type="entry name" value="Tyr-tRNA-ligase_bac_1"/>
</dbReference>
<feature type="domain" description="Tyrosine--tRNA ligase SYY-like C-terminal" evidence="12">
    <location>
        <begin position="410"/>
        <end position="464"/>
    </location>
</feature>
<dbReference type="STRING" id="1884261.A0A5C3QII1"/>
<dbReference type="InterPro" id="IPR001412">
    <property type="entry name" value="aa-tRNA-synth_I_CS"/>
</dbReference>
<dbReference type="CDD" id="cd00805">
    <property type="entry name" value="TyrRS_core"/>
    <property type="match status" value="1"/>
</dbReference>
<proteinExistence type="inferred from homology"/>
<comment type="similarity">
    <text evidence="11">Belongs to the class-I aminoacyl-tRNA synthetase family.</text>
</comment>
<evidence type="ECO:0000256" key="5">
    <source>
        <dbReference type="ARBA" id="ARBA00022884"/>
    </source>
</evidence>
<evidence type="ECO:0000256" key="6">
    <source>
        <dbReference type="ARBA" id="ARBA00022917"/>
    </source>
</evidence>
<dbReference type="Proteomes" id="UP000305067">
    <property type="component" value="Unassembled WGS sequence"/>
</dbReference>
<name>A0A5C3QII1_9AGAR</name>
<dbReference type="NCBIfam" id="TIGR00234">
    <property type="entry name" value="tyrS"/>
    <property type="match status" value="1"/>
</dbReference>
<dbReference type="Gene3D" id="1.10.240.10">
    <property type="entry name" value="Tyrosyl-Transfer RNA Synthetase"/>
    <property type="match status" value="1"/>
</dbReference>
<accession>A0A5C3QII1</accession>
<dbReference type="Pfam" id="PF22421">
    <property type="entry name" value="SYY_C-terminal"/>
    <property type="match status" value="1"/>
</dbReference>
<sequence length="469" mass="51854">MLRSQIRRIKCRSAPTNHKRNTQSAAKSSCILEELRHRGFVQEVTREDALSTALQNDKQTLYLGIDPSAGSLHAGHLFPLLCLFHFHLRGHRVIPLIGGATGLVGDPSGRVTEREQADVGRVERNVSLLEQSVQTFFKSATKYAKQRGLDQHCSPSEDIKVLSNLEWHKDMGLLQFLRTVGTHVRVNTMLSRESVQTRMASQQGISYAEFTYQLLQGYDFYQLNKEHGCTIQIGGSDQWGNIISGLELINRLNPSSEKKGYGIITPLLTTTSGEKFGKSAGNAVWLSGELTSAFDFYQFFLRVPDADVGKYLRMFTLMPLSDIEQVLTGDHKRYPEQRIAQRALADEVTLMIHGEAGLEAARTATKCLFDSNYEGLTGSSIIEALSGDPRLVKVPKDVLFGTPVGKLAATYGLVSSNSAARALVQAKGLYISNQPVEDHMTTVRPEDVIDERVVVLRAGKGKHLVLVAV</sequence>